<protein>
    <recommendedName>
        <fullName evidence="4">O-methyltransferase C-terminal domain-containing protein</fullName>
    </recommendedName>
</protein>
<dbReference type="InterPro" id="IPR036390">
    <property type="entry name" value="WH_DNA-bd_sf"/>
</dbReference>
<dbReference type="GO" id="GO:0008171">
    <property type="term" value="F:O-methyltransferase activity"/>
    <property type="evidence" value="ECO:0007669"/>
    <property type="project" value="InterPro"/>
</dbReference>
<dbReference type="InParanoid" id="A0A409X5Z5"/>
<dbReference type="Gene3D" id="1.10.10.10">
    <property type="entry name" value="Winged helix-like DNA-binding domain superfamily/Winged helix DNA-binding domain"/>
    <property type="match status" value="1"/>
</dbReference>
<dbReference type="AlphaFoldDB" id="A0A409X5Z5"/>
<accession>A0A409X5Z5</accession>
<organism evidence="5 6">
    <name type="scientific">Psilocybe cyanescens</name>
    <dbReference type="NCBI Taxonomy" id="93625"/>
    <lineage>
        <taxon>Eukaryota</taxon>
        <taxon>Fungi</taxon>
        <taxon>Dikarya</taxon>
        <taxon>Basidiomycota</taxon>
        <taxon>Agaricomycotina</taxon>
        <taxon>Agaricomycetes</taxon>
        <taxon>Agaricomycetidae</taxon>
        <taxon>Agaricales</taxon>
        <taxon>Agaricineae</taxon>
        <taxon>Strophariaceae</taxon>
        <taxon>Psilocybe</taxon>
    </lineage>
</organism>
<dbReference type="GO" id="GO:0032259">
    <property type="term" value="P:methylation"/>
    <property type="evidence" value="ECO:0007669"/>
    <property type="project" value="UniProtKB-KW"/>
</dbReference>
<name>A0A409X5Z5_PSICY</name>
<dbReference type="InterPro" id="IPR001077">
    <property type="entry name" value="COMT_C"/>
</dbReference>
<dbReference type="Gene3D" id="3.40.50.150">
    <property type="entry name" value="Vaccinia Virus protein VP39"/>
    <property type="match status" value="1"/>
</dbReference>
<reference evidence="5 6" key="1">
    <citation type="journal article" date="2018" name="Evol. Lett.">
        <title>Horizontal gene cluster transfer increased hallucinogenic mushroom diversity.</title>
        <authorList>
            <person name="Reynolds H.T."/>
            <person name="Vijayakumar V."/>
            <person name="Gluck-Thaler E."/>
            <person name="Korotkin H.B."/>
            <person name="Matheny P.B."/>
            <person name="Slot J.C."/>
        </authorList>
    </citation>
    <scope>NUCLEOTIDE SEQUENCE [LARGE SCALE GENOMIC DNA]</scope>
    <source>
        <strain evidence="5 6">2631</strain>
    </source>
</reference>
<keyword evidence="3" id="KW-0949">S-adenosyl-L-methionine</keyword>
<comment type="caution">
    <text evidence="5">The sequence shown here is derived from an EMBL/GenBank/DDBJ whole genome shotgun (WGS) entry which is preliminary data.</text>
</comment>
<dbReference type="Proteomes" id="UP000283269">
    <property type="component" value="Unassembled WGS sequence"/>
</dbReference>
<evidence type="ECO:0000256" key="1">
    <source>
        <dbReference type="ARBA" id="ARBA00022603"/>
    </source>
</evidence>
<dbReference type="PROSITE" id="PS51683">
    <property type="entry name" value="SAM_OMT_II"/>
    <property type="match status" value="1"/>
</dbReference>
<dbReference type="SUPFAM" id="SSF46785">
    <property type="entry name" value="Winged helix' DNA-binding domain"/>
    <property type="match status" value="1"/>
</dbReference>
<feature type="domain" description="O-methyltransferase C-terminal" evidence="4">
    <location>
        <begin position="244"/>
        <end position="381"/>
    </location>
</feature>
<dbReference type="SUPFAM" id="SSF53335">
    <property type="entry name" value="S-adenosyl-L-methionine-dependent methyltransferases"/>
    <property type="match status" value="1"/>
</dbReference>
<sequence length="461" mass="51453">MSTSTISQLSRLISKSVAELEKLCLESQTSVPDLDAFGFDRSSEAFRLTPGAAEAIKVAAAACMQLTAVLLPPTDTLYKLALGEHNSFAMRTCLEANITEILREAGPDGLHINNIATKCGLDPSKLGRIMRYLAIHHVYRELKPYIFTNNRISGTLDTGKALKDIFSHPESKYDSTGFPALMSHHMDLDHKCSAIAWDVLSDPVLGHSNEITDTIFSRGLKTNTTFWKFFEHPNNLFRHRRFGYAMKAFDWEKLAKNSLVVDVGGGIGVTIMPLAQKYPNLNIVVQDLPIVVEEGLKFWSHEFPDALSSGRVRVEAQDFFDVQPIKNASVFFLKHILHNWPKSYMAKILRRLRDAAALDTTLIVIDNVLPYACRRSADADNSSVVGATYYKEAPEPLLPNYGAVSHSPYTLDISMMFYFNAQEHTVLGLTGLLESTGWRLVNFHSVDPKNDFLQSIEAVPL</sequence>
<dbReference type="PANTHER" id="PTHR43712">
    <property type="entry name" value="PUTATIVE (AFU_ORTHOLOGUE AFUA_4G14580)-RELATED"/>
    <property type="match status" value="1"/>
</dbReference>
<dbReference type="PANTHER" id="PTHR43712:SF2">
    <property type="entry name" value="O-METHYLTRANSFERASE CICE"/>
    <property type="match status" value="1"/>
</dbReference>
<dbReference type="InterPro" id="IPR029063">
    <property type="entry name" value="SAM-dependent_MTases_sf"/>
</dbReference>
<dbReference type="OrthoDB" id="2410195at2759"/>
<gene>
    <name evidence="5" type="ORF">CVT25_002903</name>
</gene>
<dbReference type="EMBL" id="NHYD01002548">
    <property type="protein sequence ID" value="PPQ86152.1"/>
    <property type="molecule type" value="Genomic_DNA"/>
</dbReference>
<evidence type="ECO:0000313" key="6">
    <source>
        <dbReference type="Proteomes" id="UP000283269"/>
    </source>
</evidence>
<evidence type="ECO:0000313" key="5">
    <source>
        <dbReference type="EMBL" id="PPQ86152.1"/>
    </source>
</evidence>
<keyword evidence="1" id="KW-0489">Methyltransferase</keyword>
<dbReference type="Pfam" id="PF00891">
    <property type="entry name" value="Methyltransf_2"/>
    <property type="match status" value="1"/>
</dbReference>
<evidence type="ECO:0000256" key="3">
    <source>
        <dbReference type="ARBA" id="ARBA00022691"/>
    </source>
</evidence>
<proteinExistence type="predicted"/>
<dbReference type="STRING" id="93625.A0A409X5Z5"/>
<keyword evidence="2" id="KW-0808">Transferase</keyword>
<dbReference type="InterPro" id="IPR036388">
    <property type="entry name" value="WH-like_DNA-bd_sf"/>
</dbReference>
<dbReference type="InterPro" id="IPR016461">
    <property type="entry name" value="COMT-like"/>
</dbReference>
<evidence type="ECO:0000259" key="4">
    <source>
        <dbReference type="Pfam" id="PF00891"/>
    </source>
</evidence>
<keyword evidence="6" id="KW-1185">Reference proteome</keyword>
<evidence type="ECO:0000256" key="2">
    <source>
        <dbReference type="ARBA" id="ARBA00022679"/>
    </source>
</evidence>